<dbReference type="PANTHER" id="PTHR40621:SF7">
    <property type="entry name" value="BZIP DOMAIN-CONTAINING PROTEIN"/>
    <property type="match status" value="1"/>
</dbReference>
<gene>
    <name evidence="8" type="ORF">LADA_0E12816G</name>
</gene>
<proteinExistence type="predicted"/>
<evidence type="ECO:0000313" key="8">
    <source>
        <dbReference type="EMBL" id="SCU88930.1"/>
    </source>
</evidence>
<reference evidence="9" key="1">
    <citation type="submission" date="2016-03" db="EMBL/GenBank/DDBJ databases">
        <authorList>
            <person name="Devillers H."/>
        </authorList>
    </citation>
    <scope>NUCLEOTIDE SEQUENCE [LARGE SCALE GENOMIC DNA]</scope>
</reference>
<evidence type="ECO:0000256" key="4">
    <source>
        <dbReference type="ARBA" id="ARBA00023242"/>
    </source>
</evidence>
<dbReference type="PROSITE" id="PS00036">
    <property type="entry name" value="BZIP_BASIC"/>
    <property type="match status" value="1"/>
</dbReference>
<dbReference type="Pfam" id="PF10297">
    <property type="entry name" value="Hap4_Hap_bind"/>
    <property type="match status" value="1"/>
</dbReference>
<dbReference type="GO" id="GO:0090575">
    <property type="term" value="C:RNA polymerase II transcription regulator complex"/>
    <property type="evidence" value="ECO:0007669"/>
    <property type="project" value="TreeGrafter"/>
</dbReference>
<sequence>MNLALKKLQPRCMASSFLINLPEAMIHSSLKPYPTNSSSNTIASTLRTSKTWVLPARPKPGRRAGQYVHKEHTVDEISPEANRKVRNREAQRAFRERQSSQLQELQNRVLKLSQKCDVYKRELEKQQEIVKELLQEKEGLEEKVTDLEKSRQAGRLRPEHEIRSSKFVGKCDMCTQELCICGEVEIATNLLTPDLQHHIDTFKPMSAVPLPRLRSKRPRLEIAGNLPVFKRSKLRRSQQVQGQSDSSTNQDERLGLEVGDQGCGFCSESSTCLCKELETQSMAREAISQ</sequence>
<feature type="compositionally biased region" description="Polar residues" evidence="6">
    <location>
        <begin position="237"/>
        <end position="249"/>
    </location>
</feature>
<dbReference type="InterPro" id="IPR018287">
    <property type="entry name" value="Hap4_TF_heteromerisation"/>
</dbReference>
<dbReference type="OrthoDB" id="2285533at2759"/>
<dbReference type="GO" id="GO:0001228">
    <property type="term" value="F:DNA-binding transcription activator activity, RNA polymerase II-specific"/>
    <property type="evidence" value="ECO:0007669"/>
    <property type="project" value="TreeGrafter"/>
</dbReference>
<dbReference type="Proteomes" id="UP000190274">
    <property type="component" value="Chromosome E"/>
</dbReference>
<dbReference type="Gene3D" id="1.20.5.170">
    <property type="match status" value="1"/>
</dbReference>
<evidence type="ECO:0000256" key="3">
    <source>
        <dbReference type="ARBA" id="ARBA00023163"/>
    </source>
</evidence>
<dbReference type="PANTHER" id="PTHR40621">
    <property type="entry name" value="TRANSCRIPTION FACTOR KAPC-RELATED"/>
    <property type="match status" value="1"/>
</dbReference>
<keyword evidence="3" id="KW-0804">Transcription</keyword>
<feature type="region of interest" description="Disordered" evidence="6">
    <location>
        <begin position="234"/>
        <end position="253"/>
    </location>
</feature>
<keyword evidence="2" id="KW-0805">Transcription regulation</keyword>
<evidence type="ECO:0000256" key="1">
    <source>
        <dbReference type="ARBA" id="ARBA00004123"/>
    </source>
</evidence>
<dbReference type="InterPro" id="IPR046347">
    <property type="entry name" value="bZIP_sf"/>
</dbReference>
<name>A0A1G4JFF8_9SACH</name>
<protein>
    <submittedName>
        <fullName evidence="8">LADA_0E12816g1_1</fullName>
    </submittedName>
</protein>
<comment type="subcellular location">
    <subcellularLocation>
        <location evidence="1">Nucleus</location>
    </subcellularLocation>
</comment>
<keyword evidence="4" id="KW-0539">Nucleus</keyword>
<dbReference type="STRING" id="1266660.A0A1G4JFF8"/>
<dbReference type="InterPro" id="IPR004827">
    <property type="entry name" value="bZIP"/>
</dbReference>
<dbReference type="SUPFAM" id="SSF57959">
    <property type="entry name" value="Leucine zipper domain"/>
    <property type="match status" value="1"/>
</dbReference>
<keyword evidence="5" id="KW-0175">Coiled coil</keyword>
<evidence type="ECO:0000313" key="9">
    <source>
        <dbReference type="Proteomes" id="UP000190274"/>
    </source>
</evidence>
<evidence type="ECO:0000256" key="5">
    <source>
        <dbReference type="SAM" id="Coils"/>
    </source>
</evidence>
<dbReference type="EMBL" id="LT598455">
    <property type="protein sequence ID" value="SCU88930.1"/>
    <property type="molecule type" value="Genomic_DNA"/>
</dbReference>
<feature type="domain" description="BZIP" evidence="7">
    <location>
        <begin position="83"/>
        <end position="97"/>
    </location>
</feature>
<evidence type="ECO:0000256" key="2">
    <source>
        <dbReference type="ARBA" id="ARBA00023015"/>
    </source>
</evidence>
<dbReference type="CDD" id="cd14688">
    <property type="entry name" value="bZIP_YAP"/>
    <property type="match status" value="1"/>
</dbReference>
<evidence type="ECO:0000256" key="6">
    <source>
        <dbReference type="SAM" id="MobiDB-lite"/>
    </source>
</evidence>
<dbReference type="AlphaFoldDB" id="A0A1G4JFF8"/>
<keyword evidence="9" id="KW-1185">Reference proteome</keyword>
<feature type="coiled-coil region" evidence="5">
    <location>
        <begin position="95"/>
        <end position="150"/>
    </location>
</feature>
<dbReference type="InterPro" id="IPR050936">
    <property type="entry name" value="AP-1-like"/>
</dbReference>
<evidence type="ECO:0000259" key="7">
    <source>
        <dbReference type="PROSITE" id="PS00036"/>
    </source>
</evidence>
<organism evidence="8 9">
    <name type="scientific">Lachancea dasiensis</name>
    <dbReference type="NCBI Taxonomy" id="1072105"/>
    <lineage>
        <taxon>Eukaryota</taxon>
        <taxon>Fungi</taxon>
        <taxon>Dikarya</taxon>
        <taxon>Ascomycota</taxon>
        <taxon>Saccharomycotina</taxon>
        <taxon>Saccharomycetes</taxon>
        <taxon>Saccharomycetales</taxon>
        <taxon>Saccharomycetaceae</taxon>
        <taxon>Lachancea</taxon>
    </lineage>
</organism>
<dbReference type="GO" id="GO:0000976">
    <property type="term" value="F:transcription cis-regulatory region binding"/>
    <property type="evidence" value="ECO:0007669"/>
    <property type="project" value="InterPro"/>
</dbReference>
<accession>A0A1G4JFF8</accession>